<dbReference type="InterPro" id="IPR020568">
    <property type="entry name" value="Ribosomal_Su5_D2-typ_SF"/>
</dbReference>
<dbReference type="PANTHER" id="PTHR10046">
    <property type="entry name" value="ATP DEPENDENT LON PROTEASE FAMILY MEMBER"/>
    <property type="match status" value="1"/>
</dbReference>
<comment type="similarity">
    <text evidence="9 10 13">Belongs to the peptidase S16 family.</text>
</comment>
<dbReference type="InterPro" id="IPR003959">
    <property type="entry name" value="ATPase_AAA_core"/>
</dbReference>
<dbReference type="EMBL" id="CP002390">
    <property type="protein sequence ID" value="EFE28364.1"/>
    <property type="molecule type" value="Genomic_DNA"/>
</dbReference>
<dbReference type="GO" id="GO:0004252">
    <property type="term" value="F:serine-type endopeptidase activity"/>
    <property type="evidence" value="ECO:0007669"/>
    <property type="project" value="UniProtKB-UniRule"/>
</dbReference>
<dbReference type="EC" id="3.4.21.53" evidence="9 10"/>
<dbReference type="HAMAP" id="MF_01973">
    <property type="entry name" value="lon_bact"/>
    <property type="match status" value="1"/>
</dbReference>
<dbReference type="Pfam" id="PF00004">
    <property type="entry name" value="AAA"/>
    <property type="match status" value="1"/>
</dbReference>
<dbReference type="GO" id="GO:0004176">
    <property type="term" value="F:ATP-dependent peptidase activity"/>
    <property type="evidence" value="ECO:0007669"/>
    <property type="project" value="UniProtKB-UniRule"/>
</dbReference>
<dbReference type="InterPro" id="IPR027065">
    <property type="entry name" value="Lon_Prtase"/>
</dbReference>
<dbReference type="GO" id="GO:0006515">
    <property type="term" value="P:protein quality control for misfolded or incompletely synthesized proteins"/>
    <property type="evidence" value="ECO:0007669"/>
    <property type="project" value="UniProtKB-UniRule"/>
</dbReference>
<evidence type="ECO:0000256" key="6">
    <source>
        <dbReference type="ARBA" id="ARBA00022825"/>
    </source>
</evidence>
<feature type="active site" evidence="9 11">
    <location>
        <position position="722"/>
    </location>
</feature>
<keyword evidence="5 9" id="KW-0378">Hydrolase</keyword>
<evidence type="ECO:0000256" key="5">
    <source>
        <dbReference type="ARBA" id="ARBA00022801"/>
    </source>
</evidence>
<comment type="subcellular location">
    <subcellularLocation>
        <location evidence="1 9 10">Cytoplasm</location>
    </subcellularLocation>
</comment>
<dbReference type="MEROPS" id="S16.001"/>
<dbReference type="Gene3D" id="1.10.8.60">
    <property type="match status" value="1"/>
</dbReference>
<feature type="domain" description="Lon proteolytic" evidence="14">
    <location>
        <begin position="592"/>
        <end position="773"/>
    </location>
</feature>
<dbReference type="Gene3D" id="3.40.50.300">
    <property type="entry name" value="P-loop containing nucleotide triphosphate hydrolases"/>
    <property type="match status" value="1"/>
</dbReference>
<gene>
    <name evidence="9 16" type="primary">lon</name>
    <name evidence="16" type="ordered locus">HMPREF0389_00279</name>
</gene>
<dbReference type="InterPro" id="IPR014721">
    <property type="entry name" value="Ribsml_uS5_D2-typ_fold_subgr"/>
</dbReference>
<dbReference type="Gene3D" id="1.20.58.1480">
    <property type="match status" value="1"/>
</dbReference>
<protein>
    <recommendedName>
        <fullName evidence="9 10">Lon protease</fullName>
        <ecNumber evidence="9 10">3.4.21.53</ecNumber>
    </recommendedName>
    <alternativeName>
        <fullName evidence="9">ATP-dependent protease La</fullName>
    </alternativeName>
</protein>
<dbReference type="InterPro" id="IPR003593">
    <property type="entry name" value="AAA+_ATPase"/>
</dbReference>
<dbReference type="KEGG" id="faa:HMPREF0389_00279"/>
<dbReference type="GO" id="GO:0034605">
    <property type="term" value="P:cellular response to heat"/>
    <property type="evidence" value="ECO:0007669"/>
    <property type="project" value="UniProtKB-UniRule"/>
</dbReference>
<dbReference type="GO" id="GO:0043565">
    <property type="term" value="F:sequence-specific DNA binding"/>
    <property type="evidence" value="ECO:0007669"/>
    <property type="project" value="UniProtKB-UniRule"/>
</dbReference>
<dbReference type="SUPFAM" id="SSF52540">
    <property type="entry name" value="P-loop containing nucleoside triphosphate hydrolases"/>
    <property type="match status" value="1"/>
</dbReference>
<dbReference type="Gene3D" id="2.30.130.40">
    <property type="entry name" value="LON domain-like"/>
    <property type="match status" value="1"/>
</dbReference>
<evidence type="ECO:0000256" key="12">
    <source>
        <dbReference type="PIRSR" id="PIRSR001174-2"/>
    </source>
</evidence>
<evidence type="ECO:0000256" key="8">
    <source>
        <dbReference type="ARBA" id="ARBA00023016"/>
    </source>
</evidence>
<feature type="binding site" evidence="9 12">
    <location>
        <begin position="355"/>
        <end position="362"/>
    </location>
    <ligand>
        <name>ATP</name>
        <dbReference type="ChEBI" id="CHEBI:30616"/>
    </ligand>
</feature>
<dbReference type="InterPro" id="IPR008269">
    <property type="entry name" value="Lon_proteolytic"/>
</dbReference>
<evidence type="ECO:0000256" key="3">
    <source>
        <dbReference type="ARBA" id="ARBA00022670"/>
    </source>
</evidence>
<keyword evidence="7 9" id="KW-0067">ATP-binding</keyword>
<evidence type="ECO:0000256" key="2">
    <source>
        <dbReference type="ARBA" id="ARBA00022490"/>
    </source>
</evidence>
<evidence type="ECO:0000259" key="14">
    <source>
        <dbReference type="PROSITE" id="PS51786"/>
    </source>
</evidence>
<dbReference type="InterPro" id="IPR046336">
    <property type="entry name" value="Lon_prtase_N_sf"/>
</dbReference>
<dbReference type="PRINTS" id="PR00830">
    <property type="entry name" value="ENDOLAPTASE"/>
</dbReference>
<dbReference type="Gene3D" id="1.20.5.5270">
    <property type="match status" value="1"/>
</dbReference>
<dbReference type="RefSeq" id="WP_014262028.1">
    <property type="nucleotide sequence ID" value="NC_016630.1"/>
</dbReference>
<dbReference type="Pfam" id="PF22667">
    <property type="entry name" value="Lon_lid"/>
    <property type="match status" value="1"/>
</dbReference>
<dbReference type="InterPro" id="IPR004815">
    <property type="entry name" value="Lon_bac/euk-typ"/>
</dbReference>
<evidence type="ECO:0000256" key="13">
    <source>
        <dbReference type="PROSITE-ProRule" id="PRU01122"/>
    </source>
</evidence>
<dbReference type="GO" id="GO:0016887">
    <property type="term" value="F:ATP hydrolysis activity"/>
    <property type="evidence" value="ECO:0007669"/>
    <property type="project" value="UniProtKB-UniRule"/>
</dbReference>
<dbReference type="OrthoDB" id="9803599at2"/>
<evidence type="ECO:0000313" key="17">
    <source>
        <dbReference type="Proteomes" id="UP000007468"/>
    </source>
</evidence>
<dbReference type="CDD" id="cd19500">
    <property type="entry name" value="RecA-like_Lon"/>
    <property type="match status" value="1"/>
</dbReference>
<dbReference type="PATRIC" id="fig|546269.5.peg.376"/>
<dbReference type="PIRSF" id="PIRSF001174">
    <property type="entry name" value="Lon_proteas"/>
    <property type="match status" value="1"/>
</dbReference>
<dbReference type="PROSITE" id="PS51786">
    <property type="entry name" value="LON_PROTEOLYTIC"/>
    <property type="match status" value="1"/>
</dbReference>
<comment type="subunit">
    <text evidence="9 10">Homohexamer. Organized in a ring with a central cavity.</text>
</comment>
<keyword evidence="17" id="KW-1185">Reference proteome</keyword>
<dbReference type="FunFam" id="3.40.50.300:FF:000382">
    <property type="entry name" value="Lon protease homolog 2, peroxisomal"/>
    <property type="match status" value="1"/>
</dbReference>
<dbReference type="Pfam" id="PF05362">
    <property type="entry name" value="Lon_C"/>
    <property type="match status" value="1"/>
</dbReference>
<keyword evidence="4 9" id="KW-0547">Nucleotide-binding</keyword>
<evidence type="ECO:0000256" key="1">
    <source>
        <dbReference type="ARBA" id="ARBA00004496"/>
    </source>
</evidence>
<evidence type="ECO:0000259" key="15">
    <source>
        <dbReference type="PROSITE" id="PS51787"/>
    </source>
</evidence>
<evidence type="ECO:0000256" key="11">
    <source>
        <dbReference type="PIRSR" id="PIRSR001174-1"/>
    </source>
</evidence>
<dbReference type="Gene3D" id="3.30.230.10">
    <property type="match status" value="1"/>
</dbReference>
<keyword evidence="3 9" id="KW-0645">Protease</keyword>
<evidence type="ECO:0000313" key="16">
    <source>
        <dbReference type="EMBL" id="EFE28364.1"/>
    </source>
</evidence>
<dbReference type="GO" id="GO:0005737">
    <property type="term" value="C:cytoplasm"/>
    <property type="evidence" value="ECO:0007669"/>
    <property type="project" value="UniProtKB-SubCell"/>
</dbReference>
<dbReference type="InterPro" id="IPR027417">
    <property type="entry name" value="P-loop_NTPase"/>
</dbReference>
<feature type="domain" description="Lon N-terminal" evidence="15">
    <location>
        <begin position="10"/>
        <end position="204"/>
    </location>
</feature>
<comment type="catalytic activity">
    <reaction evidence="9 10 13">
        <text>Hydrolysis of proteins in presence of ATP.</text>
        <dbReference type="EC" id="3.4.21.53"/>
    </reaction>
</comment>
<dbReference type="SUPFAM" id="SSF54211">
    <property type="entry name" value="Ribosomal protein S5 domain 2-like"/>
    <property type="match status" value="1"/>
</dbReference>
<feature type="active site" evidence="9 11">
    <location>
        <position position="679"/>
    </location>
</feature>
<keyword evidence="2 9" id="KW-0963">Cytoplasm</keyword>
<dbReference type="InterPro" id="IPR054594">
    <property type="entry name" value="Lon_lid"/>
</dbReference>
<comment type="induction">
    <text evidence="9">By heat shock.</text>
</comment>
<accession>D6GRS3</accession>
<dbReference type="PROSITE" id="PS51787">
    <property type="entry name" value="LON_N"/>
    <property type="match status" value="1"/>
</dbReference>
<dbReference type="AlphaFoldDB" id="D6GRS3"/>
<name>D6GRS3_FILAD</name>
<dbReference type="SUPFAM" id="SSF88697">
    <property type="entry name" value="PUA domain-like"/>
    <property type="match status" value="1"/>
</dbReference>
<dbReference type="InterPro" id="IPR027543">
    <property type="entry name" value="Lon_bac"/>
</dbReference>
<organism evidence="16 17">
    <name type="scientific">Filifactor alocis (strain ATCC 35896 / CCUG 47790 / D40 B5)</name>
    <name type="common">Fusobacterium alocis</name>
    <dbReference type="NCBI Taxonomy" id="546269"/>
    <lineage>
        <taxon>Bacteria</taxon>
        <taxon>Bacillati</taxon>
        <taxon>Bacillota</taxon>
        <taxon>Clostridia</taxon>
        <taxon>Peptostreptococcales</taxon>
        <taxon>Filifactoraceae</taxon>
        <taxon>Filifactor</taxon>
    </lineage>
</organism>
<dbReference type="Pfam" id="PF02190">
    <property type="entry name" value="LON_substr_bdg"/>
    <property type="match status" value="1"/>
</dbReference>
<dbReference type="eggNOG" id="COG0466">
    <property type="taxonomic scope" value="Bacteria"/>
</dbReference>
<evidence type="ECO:0000256" key="10">
    <source>
        <dbReference type="PIRNR" id="PIRNR001174"/>
    </source>
</evidence>
<sequence length="773" mass="87906">MGRRSKKMKLPVIMLRGMSVFPSTISHFDIGRERSIAAIEKAMEEDQIVFLVSQKRADIDLPTEDDVFRIGTISRVKQMLRLPGNTVKVLVEGQQRARILNFEEDEPCFIANVERLPEDLHEITQEEEALRRVVFELFERYVQLENRISPEVLLGLEELDDISIFSDLIISYLYLKPLLKQELLEEYLPFERLKLLHVVLLNELEILEIELKIEEEVKNQINHFQKEYYLREQVKAIQKELGEESISDEAEEYAEKLENLEVSDFVREKIQKEIKRYAKLPSMSAESSVLRSYLEMVFDLPWNNRTEDSMNIEKAEHILNEEHYGLLKVKERILEFLAVRQLSTSLKAPIICLVGPPGVGKTSIARSVAHALNREFVRVSLGGVRDEAEIRGHRRTYIGAIPGRVMSSIKDVKVNNPVFLFDEIDKMASDFRGDPASAMLEVLDPEQNKEFTDHYLELPFDLSKVLFITTANSISGIPRPLLDRMELIEVSGYTEEEKICIAQDFLIPKVCKENGLSPKYLKMNEDTLRCVIGGYTRESGVRGLEREIGKLCRKCAVEKVKNSKKRSVTVSLKNIESYLGKIKFRHDVADEEAQIGSVNGMAWTQVGGETLNIEVVCLKGTGKLELTGKLGDVMKESAKAGHSYLRMIAEEYGIESDFYKNFDLHIHIPEGAIPKDGPSAGISMTTAMLSAVAKIPVKPRISMTGEITLRGKVLAVGGIKEKVLAAYRANVREIILPFDNQKDVEEIPVHVREGICFHFVKEMKEVLDIALLQ</sequence>
<dbReference type="STRING" id="546269.HMPREF0389_00279"/>
<dbReference type="InterPro" id="IPR003111">
    <property type="entry name" value="Lon_prtase_N"/>
</dbReference>
<dbReference type="NCBIfam" id="TIGR00763">
    <property type="entry name" value="lon"/>
    <property type="match status" value="1"/>
</dbReference>
<dbReference type="InterPro" id="IPR015947">
    <property type="entry name" value="PUA-like_sf"/>
</dbReference>
<evidence type="ECO:0000256" key="7">
    <source>
        <dbReference type="ARBA" id="ARBA00022840"/>
    </source>
</evidence>
<evidence type="ECO:0000256" key="4">
    <source>
        <dbReference type="ARBA" id="ARBA00022741"/>
    </source>
</evidence>
<dbReference type="SMART" id="SM00382">
    <property type="entry name" value="AAA"/>
    <property type="match status" value="1"/>
</dbReference>
<comment type="function">
    <text evidence="9">ATP-dependent serine protease that mediates the selective degradation of mutant and abnormal proteins as well as certain short-lived regulatory proteins. Required for cellular homeostasis and for survival from DNA damage and developmental changes induced by stress. Degrades polypeptides processively to yield small peptide fragments that are 5 to 10 amino acids long. Binds to DNA in a double-stranded, site-specific manner.</text>
</comment>
<proteinExistence type="evidence at transcript level"/>
<keyword evidence="8 9" id="KW-0346">Stress response</keyword>
<dbReference type="Proteomes" id="UP000007468">
    <property type="component" value="Chromosome"/>
</dbReference>
<keyword evidence="6 9" id="KW-0720">Serine protease</keyword>
<evidence type="ECO:0000256" key="9">
    <source>
        <dbReference type="HAMAP-Rule" id="MF_01973"/>
    </source>
</evidence>
<dbReference type="SMART" id="SM00464">
    <property type="entry name" value="LON"/>
    <property type="match status" value="1"/>
</dbReference>
<dbReference type="GO" id="GO:0005524">
    <property type="term" value="F:ATP binding"/>
    <property type="evidence" value="ECO:0007669"/>
    <property type="project" value="UniProtKB-UniRule"/>
</dbReference>
<reference evidence="17" key="1">
    <citation type="submission" date="2010-12" db="EMBL/GenBank/DDBJ databases">
        <title>The genome sequence of Filifactor alocis strain ATCC 35896.</title>
        <authorList>
            <consortium name="The Broad Institute Genome Sequencing Platform"/>
            <person name="Ward D."/>
            <person name="Earl A."/>
            <person name="Feldgarden M."/>
            <person name="Young S.K."/>
            <person name="Gargeya S."/>
            <person name="Zeng Q."/>
            <person name="Alvarado L."/>
            <person name="Berlin A."/>
            <person name="Bochicchio J."/>
            <person name="Chapman S.B."/>
            <person name="Chen Z."/>
            <person name="Freedman E."/>
            <person name="Gellesch M."/>
            <person name="Goldberg J."/>
            <person name="Griggs A."/>
            <person name="Gujja S."/>
            <person name="Heilman E."/>
            <person name="Heiman D."/>
            <person name="Howarth C."/>
            <person name="Mehta T."/>
            <person name="Neiman D."/>
            <person name="Pearson M."/>
            <person name="Roberts A."/>
            <person name="Saif S."/>
            <person name="Shea T."/>
            <person name="Shenoy N."/>
            <person name="Sisk P."/>
            <person name="Stolte C."/>
            <person name="Sykes S."/>
            <person name="White J."/>
            <person name="Yandava C."/>
            <person name="Izard J."/>
            <person name="Blanton J.M."/>
            <person name="Baranova O.V."/>
            <person name="Tanner A.C."/>
            <person name="Dewhirst F.E."/>
            <person name="Haas B."/>
            <person name="Nusbaum C."/>
            <person name="Birren B."/>
        </authorList>
    </citation>
    <scope>NUCLEOTIDE SEQUENCE [LARGE SCALE GENOMIC DNA]</scope>
    <source>
        <strain evidence="17">ATCC 35896 / D40 B5</strain>
    </source>
</reference>